<proteinExistence type="predicted"/>
<keyword evidence="2" id="KW-1185">Reference proteome</keyword>
<reference evidence="1" key="2">
    <citation type="submission" date="2023-01" db="EMBL/GenBank/DDBJ databases">
        <authorList>
            <person name="Petersen C."/>
        </authorList>
    </citation>
    <scope>NUCLEOTIDE SEQUENCE</scope>
    <source>
        <strain evidence="1">IBT 15450</strain>
    </source>
</reference>
<reference evidence="1" key="1">
    <citation type="journal article" date="2023" name="IMA Fungus">
        <title>Comparative genomic study of the Penicillium genus elucidates a diverse pangenome and 15 lateral gene transfer events.</title>
        <authorList>
            <person name="Petersen C."/>
            <person name="Sorensen T."/>
            <person name="Nielsen M.R."/>
            <person name="Sondergaard T.E."/>
            <person name="Sorensen J.L."/>
            <person name="Fitzpatrick D.A."/>
            <person name="Frisvad J.C."/>
            <person name="Nielsen K.L."/>
        </authorList>
    </citation>
    <scope>NUCLEOTIDE SEQUENCE</scope>
    <source>
        <strain evidence="1">IBT 15450</strain>
    </source>
</reference>
<gene>
    <name evidence="1" type="ORF">N7460_003650</name>
</gene>
<accession>A0AAD6IGG0</accession>
<dbReference type="EMBL" id="JAQJZL010000003">
    <property type="protein sequence ID" value="KAJ6047503.1"/>
    <property type="molecule type" value="Genomic_DNA"/>
</dbReference>
<name>A0AAD6IGG0_PENCN</name>
<evidence type="ECO:0000313" key="1">
    <source>
        <dbReference type="EMBL" id="KAJ6047503.1"/>
    </source>
</evidence>
<organism evidence="1 2">
    <name type="scientific">Penicillium canescens</name>
    <dbReference type="NCBI Taxonomy" id="5083"/>
    <lineage>
        <taxon>Eukaryota</taxon>
        <taxon>Fungi</taxon>
        <taxon>Dikarya</taxon>
        <taxon>Ascomycota</taxon>
        <taxon>Pezizomycotina</taxon>
        <taxon>Eurotiomycetes</taxon>
        <taxon>Eurotiomycetidae</taxon>
        <taxon>Eurotiales</taxon>
        <taxon>Aspergillaceae</taxon>
        <taxon>Penicillium</taxon>
    </lineage>
</organism>
<evidence type="ECO:0000313" key="2">
    <source>
        <dbReference type="Proteomes" id="UP001219568"/>
    </source>
</evidence>
<sequence length="75" mass="8700">MDLTVHMPTFSNPFYTSLFSWHVYLPMQIANTCCRTVFPNATMVEAKLQYLESVNFSWHCHGMPHALFAALFLKD</sequence>
<protein>
    <submittedName>
        <fullName evidence="1">Uncharacterized protein</fullName>
    </submittedName>
</protein>
<dbReference type="AlphaFoldDB" id="A0AAD6IGG0"/>
<dbReference type="Proteomes" id="UP001219568">
    <property type="component" value="Unassembled WGS sequence"/>
</dbReference>
<comment type="caution">
    <text evidence="1">The sequence shown here is derived from an EMBL/GenBank/DDBJ whole genome shotgun (WGS) entry which is preliminary data.</text>
</comment>